<proteinExistence type="predicted"/>
<sequence>MSLMGKTAFFTTMLVTSLPRPLLSSDRRSSVTTSLLPSTSVIGSNKLYQSLVISSAPATSENSDLRELLSSSELASELATSFFLSVCVILAPVVLLIFRQYFVISVAAIFLVPISFLPMMTHGPQQKNSLSRPLLSSDRWSSVTTLLLLSASGDLILVAQSSF</sequence>
<comment type="caution">
    <text evidence="1">The sequence shown here is derived from an EMBL/GenBank/DDBJ whole genome shotgun (WGS) entry which is preliminary data.</text>
</comment>
<gene>
    <name evidence="1" type="ORF">M9H77_27355</name>
</gene>
<evidence type="ECO:0000313" key="1">
    <source>
        <dbReference type="EMBL" id="KAI5658562.1"/>
    </source>
</evidence>
<evidence type="ECO:0000313" key="2">
    <source>
        <dbReference type="Proteomes" id="UP001060085"/>
    </source>
</evidence>
<reference evidence="2" key="1">
    <citation type="journal article" date="2023" name="Nat. Plants">
        <title>Single-cell RNA sequencing provides a high-resolution roadmap for understanding the multicellular compartmentation of specialized metabolism.</title>
        <authorList>
            <person name="Sun S."/>
            <person name="Shen X."/>
            <person name="Li Y."/>
            <person name="Li Y."/>
            <person name="Wang S."/>
            <person name="Li R."/>
            <person name="Zhang H."/>
            <person name="Shen G."/>
            <person name="Guo B."/>
            <person name="Wei J."/>
            <person name="Xu J."/>
            <person name="St-Pierre B."/>
            <person name="Chen S."/>
            <person name="Sun C."/>
        </authorList>
    </citation>
    <scope>NUCLEOTIDE SEQUENCE [LARGE SCALE GENOMIC DNA]</scope>
</reference>
<name>A0ACC0AEZ0_CATRO</name>
<dbReference type="EMBL" id="CM044706">
    <property type="protein sequence ID" value="KAI5658562.1"/>
    <property type="molecule type" value="Genomic_DNA"/>
</dbReference>
<accession>A0ACC0AEZ0</accession>
<keyword evidence="2" id="KW-1185">Reference proteome</keyword>
<dbReference type="Proteomes" id="UP001060085">
    <property type="component" value="Linkage Group LG06"/>
</dbReference>
<protein>
    <submittedName>
        <fullName evidence="1">Uncharacterized protein</fullName>
    </submittedName>
</protein>
<organism evidence="1 2">
    <name type="scientific">Catharanthus roseus</name>
    <name type="common">Madagascar periwinkle</name>
    <name type="synonym">Vinca rosea</name>
    <dbReference type="NCBI Taxonomy" id="4058"/>
    <lineage>
        <taxon>Eukaryota</taxon>
        <taxon>Viridiplantae</taxon>
        <taxon>Streptophyta</taxon>
        <taxon>Embryophyta</taxon>
        <taxon>Tracheophyta</taxon>
        <taxon>Spermatophyta</taxon>
        <taxon>Magnoliopsida</taxon>
        <taxon>eudicotyledons</taxon>
        <taxon>Gunneridae</taxon>
        <taxon>Pentapetalae</taxon>
        <taxon>asterids</taxon>
        <taxon>lamiids</taxon>
        <taxon>Gentianales</taxon>
        <taxon>Apocynaceae</taxon>
        <taxon>Rauvolfioideae</taxon>
        <taxon>Vinceae</taxon>
        <taxon>Catharanthinae</taxon>
        <taxon>Catharanthus</taxon>
    </lineage>
</organism>